<dbReference type="STRING" id="411467.BACCAP_01103"/>
<protein>
    <submittedName>
        <fullName evidence="2">CGGC domain protein</fullName>
    </submittedName>
</protein>
<sequence>MKLALLNCLRANEVCAGCACLSVFYQRRAAFARYAGTEVELAAFLRCNGCGRPPEEDAGMLEKLDRLKAEGVETVHLGVCTREKGGEECPTITALGRLLEMRGISVVRGTH</sequence>
<dbReference type="InterPro" id="IPR014925">
    <property type="entry name" value="CGGC_dom"/>
</dbReference>
<organism evidence="2 3">
    <name type="scientific">Pseudoflavonifractor capillosus ATCC 29799</name>
    <dbReference type="NCBI Taxonomy" id="411467"/>
    <lineage>
        <taxon>Bacteria</taxon>
        <taxon>Bacillati</taxon>
        <taxon>Bacillota</taxon>
        <taxon>Clostridia</taxon>
        <taxon>Eubacteriales</taxon>
        <taxon>Oscillospiraceae</taxon>
        <taxon>Pseudoflavonifractor</taxon>
    </lineage>
</organism>
<dbReference type="SMART" id="SM01078">
    <property type="entry name" value="CGGC"/>
    <property type="match status" value="1"/>
</dbReference>
<dbReference type="Pfam" id="PF08821">
    <property type="entry name" value="CGGC"/>
    <property type="match status" value="1"/>
</dbReference>
<dbReference type="Proteomes" id="UP000003639">
    <property type="component" value="Unassembled WGS sequence"/>
</dbReference>
<dbReference type="eggNOG" id="COG5561">
    <property type="taxonomic scope" value="Bacteria"/>
</dbReference>
<gene>
    <name evidence="2" type="ORF">BACCAP_01103</name>
</gene>
<dbReference type="RefSeq" id="WP_006571651.1">
    <property type="nucleotide sequence ID" value="NZ_AAXG02000007.1"/>
</dbReference>
<reference evidence="2 3" key="2">
    <citation type="submission" date="2007-06" db="EMBL/GenBank/DDBJ databases">
        <title>Draft genome sequence of Pseudoflavonifractor capillosus ATCC 29799.</title>
        <authorList>
            <person name="Sudarsanam P."/>
            <person name="Ley R."/>
            <person name="Guruge J."/>
            <person name="Turnbaugh P.J."/>
            <person name="Mahowald M."/>
            <person name="Liep D."/>
            <person name="Gordon J."/>
        </authorList>
    </citation>
    <scope>NUCLEOTIDE SEQUENCE [LARGE SCALE GENOMIC DNA]</scope>
    <source>
        <strain evidence="2 3">ATCC 29799</strain>
    </source>
</reference>
<keyword evidence="3" id="KW-1185">Reference proteome</keyword>
<dbReference type="EMBL" id="AAXG02000007">
    <property type="protein sequence ID" value="EDN01162.1"/>
    <property type="molecule type" value="Genomic_DNA"/>
</dbReference>
<evidence type="ECO:0000313" key="3">
    <source>
        <dbReference type="Proteomes" id="UP000003639"/>
    </source>
</evidence>
<name>A6NSC4_9FIRM</name>
<dbReference type="OrthoDB" id="1682132at2"/>
<proteinExistence type="predicted"/>
<comment type="caution">
    <text evidence="2">The sequence shown here is derived from an EMBL/GenBank/DDBJ whole genome shotgun (WGS) entry which is preliminary data.</text>
</comment>
<dbReference type="AlphaFoldDB" id="A6NSC4"/>
<feature type="domain" description="CGGC" evidence="1">
    <location>
        <begin position="2"/>
        <end position="111"/>
    </location>
</feature>
<reference evidence="2 3" key="1">
    <citation type="submission" date="2007-04" db="EMBL/GenBank/DDBJ databases">
        <authorList>
            <person name="Fulton L."/>
            <person name="Clifton S."/>
            <person name="Fulton B."/>
            <person name="Xu J."/>
            <person name="Minx P."/>
            <person name="Pepin K.H."/>
            <person name="Johnson M."/>
            <person name="Thiruvilangam P."/>
            <person name="Bhonagiri V."/>
            <person name="Nash W.E."/>
            <person name="Mardis E.R."/>
            <person name="Wilson R.K."/>
        </authorList>
    </citation>
    <scope>NUCLEOTIDE SEQUENCE [LARGE SCALE GENOMIC DNA]</scope>
    <source>
        <strain evidence="2 3">ATCC 29799</strain>
    </source>
</reference>
<accession>A6NSC4</accession>
<evidence type="ECO:0000313" key="2">
    <source>
        <dbReference type="EMBL" id="EDN01162.1"/>
    </source>
</evidence>
<evidence type="ECO:0000259" key="1">
    <source>
        <dbReference type="SMART" id="SM01078"/>
    </source>
</evidence>